<dbReference type="Proteomes" id="UP000317318">
    <property type="component" value="Chromosome"/>
</dbReference>
<dbReference type="RefSeq" id="WP_145364640.1">
    <property type="nucleotide sequence ID" value="NZ_CP036268.1"/>
</dbReference>
<accession>A0A517R3W9</accession>
<feature type="compositionally biased region" description="Basic and acidic residues" evidence="1">
    <location>
        <begin position="1"/>
        <end position="13"/>
    </location>
</feature>
<dbReference type="AlphaFoldDB" id="A0A517R3W9"/>
<name>A0A517R3W9_9PLAN</name>
<proteinExistence type="predicted"/>
<dbReference type="EMBL" id="CP036268">
    <property type="protein sequence ID" value="QDT38540.1"/>
    <property type="molecule type" value="Genomic_DNA"/>
</dbReference>
<protein>
    <submittedName>
        <fullName evidence="2">Uncharacterized protein</fullName>
    </submittedName>
</protein>
<feature type="region of interest" description="Disordered" evidence="1">
    <location>
        <begin position="1"/>
        <end position="29"/>
    </location>
</feature>
<reference evidence="2 3" key="1">
    <citation type="submission" date="2019-02" db="EMBL/GenBank/DDBJ databases">
        <title>Deep-cultivation of Planctomycetes and their phenomic and genomic characterization uncovers novel biology.</title>
        <authorList>
            <person name="Wiegand S."/>
            <person name="Jogler M."/>
            <person name="Boedeker C."/>
            <person name="Pinto D."/>
            <person name="Vollmers J."/>
            <person name="Rivas-Marin E."/>
            <person name="Kohn T."/>
            <person name="Peeters S.H."/>
            <person name="Heuer A."/>
            <person name="Rast P."/>
            <person name="Oberbeckmann S."/>
            <person name="Bunk B."/>
            <person name="Jeske O."/>
            <person name="Meyerdierks A."/>
            <person name="Storesund J.E."/>
            <person name="Kallscheuer N."/>
            <person name="Luecker S."/>
            <person name="Lage O.M."/>
            <person name="Pohl T."/>
            <person name="Merkel B.J."/>
            <person name="Hornburger P."/>
            <person name="Mueller R.-W."/>
            <person name="Bruemmer F."/>
            <person name="Labrenz M."/>
            <person name="Spormann A.M."/>
            <person name="Op den Camp H."/>
            <person name="Overmann J."/>
            <person name="Amann R."/>
            <person name="Jetten M.S.M."/>
            <person name="Mascher T."/>
            <person name="Medema M.H."/>
            <person name="Devos D.P."/>
            <person name="Kaster A.-K."/>
            <person name="Ovreas L."/>
            <person name="Rohde M."/>
            <person name="Galperin M.Y."/>
            <person name="Jogler C."/>
        </authorList>
    </citation>
    <scope>NUCLEOTIDE SEQUENCE [LARGE SCALE GENOMIC DNA]</scope>
    <source>
        <strain evidence="2 3">Pan189</strain>
    </source>
</reference>
<evidence type="ECO:0000256" key="1">
    <source>
        <dbReference type="SAM" id="MobiDB-lite"/>
    </source>
</evidence>
<evidence type="ECO:0000313" key="3">
    <source>
        <dbReference type="Proteomes" id="UP000317318"/>
    </source>
</evidence>
<keyword evidence="3" id="KW-1185">Reference proteome</keyword>
<dbReference type="KEGG" id="svp:Pan189_29340"/>
<evidence type="ECO:0000313" key="2">
    <source>
        <dbReference type="EMBL" id="QDT38540.1"/>
    </source>
</evidence>
<gene>
    <name evidence="2" type="ORF">Pan189_29340</name>
</gene>
<sequence length="71" mass="8127">MREIDELKPHCEEFAGPQDRTLEYGTAADDDRQLVDTGSFLPEDYAIPEVAKRCVRGGTNRELQRNQFPTE</sequence>
<organism evidence="2 3">
    <name type="scientific">Stratiformator vulcanicus</name>
    <dbReference type="NCBI Taxonomy" id="2527980"/>
    <lineage>
        <taxon>Bacteria</taxon>
        <taxon>Pseudomonadati</taxon>
        <taxon>Planctomycetota</taxon>
        <taxon>Planctomycetia</taxon>
        <taxon>Planctomycetales</taxon>
        <taxon>Planctomycetaceae</taxon>
        <taxon>Stratiformator</taxon>
    </lineage>
</organism>